<reference evidence="1 2" key="1">
    <citation type="submission" date="2020-06" db="EMBL/GenBank/DDBJ databases">
        <title>Halomonas sp. QX-1 draft genome sequence.</title>
        <authorList>
            <person name="Qiu X."/>
        </authorList>
    </citation>
    <scope>NUCLEOTIDE SEQUENCE [LARGE SCALE GENOMIC DNA]</scope>
    <source>
        <strain evidence="1 2">QX-1</strain>
    </source>
</reference>
<dbReference type="RefSeq" id="WP_176302827.1">
    <property type="nucleotide sequence ID" value="NZ_JABWCV010000005.1"/>
</dbReference>
<protein>
    <submittedName>
        <fullName evidence="1">Uncharacterized protein</fullName>
    </submittedName>
</protein>
<dbReference type="Proteomes" id="UP000589984">
    <property type="component" value="Unassembled WGS sequence"/>
</dbReference>
<proteinExistence type="predicted"/>
<evidence type="ECO:0000313" key="1">
    <source>
        <dbReference type="EMBL" id="NVF13756.1"/>
    </source>
</evidence>
<sequence length="84" mass="9189">MSSLRINDHYDNLQLTCEHLEHLEALSFAISTLLEGSTDGSRTGHPDHARSLARLAGAVAMNARLDFEDQAEVLDAQLSQEGVQ</sequence>
<dbReference type="AlphaFoldDB" id="A0A7Y6V8T3"/>
<comment type="caution">
    <text evidence="1">The sequence shown here is derived from an EMBL/GenBank/DDBJ whole genome shotgun (WGS) entry which is preliminary data.</text>
</comment>
<name>A0A7Y6V8T3_9GAMM</name>
<gene>
    <name evidence="1" type="ORF">HUO07_06170</name>
</gene>
<accession>A0A7Y6V8T3</accession>
<organism evidence="1 2">
    <name type="scientific">Vreelandella maris</name>
    <dbReference type="NCBI Taxonomy" id="2729617"/>
    <lineage>
        <taxon>Bacteria</taxon>
        <taxon>Pseudomonadati</taxon>
        <taxon>Pseudomonadota</taxon>
        <taxon>Gammaproteobacteria</taxon>
        <taxon>Oceanospirillales</taxon>
        <taxon>Halomonadaceae</taxon>
        <taxon>Vreelandella</taxon>
    </lineage>
</organism>
<evidence type="ECO:0000313" key="2">
    <source>
        <dbReference type="Proteomes" id="UP000589984"/>
    </source>
</evidence>
<keyword evidence="2" id="KW-1185">Reference proteome</keyword>
<dbReference type="EMBL" id="JABWCV010000005">
    <property type="protein sequence ID" value="NVF13756.1"/>
    <property type="molecule type" value="Genomic_DNA"/>
</dbReference>